<reference evidence="10 11" key="1">
    <citation type="submission" date="2016-11" db="EMBL/GenBank/DDBJ databases">
        <authorList>
            <person name="Jaros S."/>
            <person name="Januszkiewicz K."/>
            <person name="Wedrychowicz H."/>
        </authorList>
    </citation>
    <scope>NUCLEOTIDE SEQUENCE [LARGE SCALE GENOMIC DNA]</scope>
    <source>
        <strain evidence="10 11">DSM 10502</strain>
    </source>
</reference>
<evidence type="ECO:0000256" key="5">
    <source>
        <dbReference type="RuleBase" id="RU362116"/>
    </source>
</evidence>
<dbReference type="GO" id="GO:0005829">
    <property type="term" value="C:cytosol"/>
    <property type="evidence" value="ECO:0007669"/>
    <property type="project" value="TreeGrafter"/>
</dbReference>
<dbReference type="InterPro" id="IPR037925">
    <property type="entry name" value="FlgE/F/G-like"/>
</dbReference>
<evidence type="ECO:0000256" key="2">
    <source>
        <dbReference type="ARBA" id="ARBA00009677"/>
    </source>
</evidence>
<evidence type="ECO:0000259" key="8">
    <source>
        <dbReference type="Pfam" id="PF07559"/>
    </source>
</evidence>
<proteinExistence type="inferred from homology"/>
<evidence type="ECO:0000256" key="3">
    <source>
        <dbReference type="ARBA" id="ARBA00019015"/>
    </source>
</evidence>
<dbReference type="PROSITE" id="PS00588">
    <property type="entry name" value="FLAGELLA_BB_ROD"/>
    <property type="match status" value="1"/>
</dbReference>
<dbReference type="InterPro" id="IPR037058">
    <property type="entry name" value="Falgellar_hook_FlgE_sf"/>
</dbReference>
<dbReference type="RefSeq" id="WP_072934160.1">
    <property type="nucleotide sequence ID" value="NZ_FQUG01000002.1"/>
</dbReference>
<dbReference type="NCBIfam" id="TIGR03506">
    <property type="entry name" value="FlgEFG_subfam"/>
    <property type="match status" value="1"/>
</dbReference>
<sequence>MMRSLFSGVSGLKNHQTRMDVIGNNISNVNTTGFKSARATFTDMLSQTLSGAAAPQDNVGGVNPKQIGLGSSVGAIQTIFTNGSVQSTGKNTDLCLSSENALFILNTTTGTAYTRNGAFEFDADGNYVQTGNGYFVQGWMGQNGVIDTGAAVTNITIPSGKTMPPAASATATYSNNLNSEVPLITTVTGGSPAGTATVDNPVTVKLSDGSSVTMTSGKYEVDQSLPLVTTLTVYDTLGSKHDISIYYKMTKRDSTDGNQWQVAVTTDGSDTTTITEDDGSTTTVKMTPTTLQFDTDGKATGATGTTTLMLTNGSRGTQTLALDMSALTQYASSNTIAGVADGNAAGTLSSISIDNSGAITGTYTNGKKQVEAQVALQRFTNPAGLTKIGDSLYEDSNNAGKSGEPNTAAAIGAKITPAALEMSNVDVADQFTDMIVTQRGFQSNSKIITVSDEMLETLINMKR</sequence>
<keyword evidence="10" id="KW-0966">Cell projection</keyword>
<keyword evidence="10" id="KW-0969">Cilium</keyword>
<protein>
    <recommendedName>
        <fullName evidence="3 5">Flagellar hook protein FlgE</fullName>
    </recommendedName>
</protein>
<comment type="subcellular location">
    <subcellularLocation>
        <location evidence="1 5">Bacterial flagellum basal body</location>
    </subcellularLocation>
</comment>
<evidence type="ECO:0000259" key="9">
    <source>
        <dbReference type="Pfam" id="PF22692"/>
    </source>
</evidence>
<name>A0A1M4S8I5_9FIRM</name>
<dbReference type="Gene3D" id="2.60.98.20">
    <property type="entry name" value="Flagellar hook protein FlgE"/>
    <property type="match status" value="1"/>
</dbReference>
<dbReference type="OrthoDB" id="9804559at2"/>
<feature type="domain" description="Flagellar basal body rod protein N-terminal" evidence="6">
    <location>
        <begin position="8"/>
        <end position="35"/>
    </location>
</feature>
<evidence type="ECO:0000256" key="1">
    <source>
        <dbReference type="ARBA" id="ARBA00004117"/>
    </source>
</evidence>
<dbReference type="PANTHER" id="PTHR30435:SF1">
    <property type="entry name" value="FLAGELLAR HOOK PROTEIN FLGE"/>
    <property type="match status" value="1"/>
</dbReference>
<dbReference type="Pfam" id="PF00460">
    <property type="entry name" value="Flg_bb_rod"/>
    <property type="match status" value="1"/>
</dbReference>
<evidence type="ECO:0000259" key="7">
    <source>
        <dbReference type="Pfam" id="PF06429"/>
    </source>
</evidence>
<dbReference type="GO" id="GO:0009425">
    <property type="term" value="C:bacterial-type flagellum basal body"/>
    <property type="evidence" value="ECO:0007669"/>
    <property type="project" value="UniProtKB-SubCell"/>
</dbReference>
<accession>A0A1M4S8I5</accession>
<dbReference type="Pfam" id="PF22692">
    <property type="entry name" value="LlgE_F_G_D1"/>
    <property type="match status" value="1"/>
</dbReference>
<dbReference type="Proteomes" id="UP000184404">
    <property type="component" value="Unassembled WGS sequence"/>
</dbReference>
<dbReference type="PANTHER" id="PTHR30435">
    <property type="entry name" value="FLAGELLAR PROTEIN"/>
    <property type="match status" value="1"/>
</dbReference>
<evidence type="ECO:0000256" key="4">
    <source>
        <dbReference type="ARBA" id="ARBA00023143"/>
    </source>
</evidence>
<evidence type="ECO:0000313" key="11">
    <source>
        <dbReference type="Proteomes" id="UP000184404"/>
    </source>
</evidence>
<evidence type="ECO:0000313" key="10">
    <source>
        <dbReference type="EMBL" id="SHE28357.1"/>
    </source>
</evidence>
<dbReference type="Pfam" id="PF06429">
    <property type="entry name" value="Flg_bbr_C"/>
    <property type="match status" value="1"/>
</dbReference>
<dbReference type="InterPro" id="IPR053967">
    <property type="entry name" value="LlgE_F_G-like_D1"/>
</dbReference>
<dbReference type="InterPro" id="IPR011491">
    <property type="entry name" value="FlgE_D2"/>
</dbReference>
<feature type="domain" description="Flagellar hook protein FlgE D2" evidence="8">
    <location>
        <begin position="228"/>
        <end position="337"/>
    </location>
</feature>
<feature type="domain" description="Flagellar basal-body/hook protein C-terminal" evidence="7">
    <location>
        <begin position="419"/>
        <end position="461"/>
    </location>
</feature>
<keyword evidence="10" id="KW-0282">Flagellum</keyword>
<keyword evidence="4 5" id="KW-0975">Bacterial flagellum</keyword>
<dbReference type="InterPro" id="IPR001444">
    <property type="entry name" value="Flag_bb_rod_N"/>
</dbReference>
<organism evidence="10 11">
    <name type="scientific">Schwartzia succinivorans DSM 10502</name>
    <dbReference type="NCBI Taxonomy" id="1123243"/>
    <lineage>
        <taxon>Bacteria</taxon>
        <taxon>Bacillati</taxon>
        <taxon>Bacillota</taxon>
        <taxon>Negativicutes</taxon>
        <taxon>Selenomonadales</taxon>
        <taxon>Selenomonadaceae</taxon>
        <taxon>Schwartzia</taxon>
    </lineage>
</organism>
<keyword evidence="11" id="KW-1185">Reference proteome</keyword>
<dbReference type="GO" id="GO:0071978">
    <property type="term" value="P:bacterial-type flagellum-dependent swarming motility"/>
    <property type="evidence" value="ECO:0007669"/>
    <property type="project" value="TreeGrafter"/>
</dbReference>
<dbReference type="STRING" id="1123243.SAMN02745190_00017"/>
<dbReference type="AlphaFoldDB" id="A0A1M4S8I5"/>
<comment type="function">
    <text evidence="5">A flexible structure which links the flagellar filament to the drive apparatus in the basal body.</text>
</comment>
<dbReference type="GO" id="GO:0009424">
    <property type="term" value="C:bacterial-type flagellum hook"/>
    <property type="evidence" value="ECO:0007669"/>
    <property type="project" value="TreeGrafter"/>
</dbReference>
<gene>
    <name evidence="10" type="ORF">SAMN02745190_00017</name>
</gene>
<feature type="domain" description="Flagellar hook protein FlgE/F/G-like D1" evidence="9">
    <location>
        <begin position="106"/>
        <end position="160"/>
    </location>
</feature>
<comment type="similarity">
    <text evidence="2 5">Belongs to the flagella basal body rod proteins family.</text>
</comment>
<dbReference type="EMBL" id="FQUG01000002">
    <property type="protein sequence ID" value="SHE28357.1"/>
    <property type="molecule type" value="Genomic_DNA"/>
</dbReference>
<dbReference type="InterPro" id="IPR010930">
    <property type="entry name" value="Flg_bb/hook_C_dom"/>
</dbReference>
<evidence type="ECO:0000259" key="6">
    <source>
        <dbReference type="Pfam" id="PF00460"/>
    </source>
</evidence>
<dbReference type="InterPro" id="IPR020013">
    <property type="entry name" value="Flagellar_FlgE/F/G"/>
</dbReference>
<dbReference type="InterPro" id="IPR019776">
    <property type="entry name" value="Flagellar_basal_body_rod_CS"/>
</dbReference>
<dbReference type="SUPFAM" id="SSF117143">
    <property type="entry name" value="Flagellar hook protein flgE"/>
    <property type="match status" value="1"/>
</dbReference>
<dbReference type="Pfam" id="PF07559">
    <property type="entry name" value="FlgE_D2"/>
    <property type="match status" value="1"/>
</dbReference>